<dbReference type="InterPro" id="IPR012340">
    <property type="entry name" value="NA-bd_OB-fold"/>
</dbReference>
<name>A0A1D3K1G2_PSEVE</name>
<dbReference type="Proteomes" id="UP000245431">
    <property type="component" value="Chromosome PVE_r1"/>
</dbReference>
<protein>
    <submittedName>
        <fullName evidence="1">Uncharacterized protein</fullName>
    </submittedName>
</protein>
<reference evidence="2" key="1">
    <citation type="submission" date="2016-07" db="EMBL/GenBank/DDBJ databases">
        <authorList>
            <person name="Florea S."/>
            <person name="Webb J.S."/>
            <person name="Jaromczyk J."/>
            <person name="Schardl C.L."/>
        </authorList>
    </citation>
    <scope>NUCLEOTIDE SEQUENCE [LARGE SCALE GENOMIC DNA]</scope>
    <source>
        <strain evidence="2">1YdBTEX2</strain>
    </source>
</reference>
<proteinExistence type="predicted"/>
<dbReference type="AlphaFoldDB" id="A0A1D3K1G2"/>
<dbReference type="EMBL" id="LT599583">
    <property type="protein sequence ID" value="SBW82169.1"/>
    <property type="molecule type" value="Genomic_DNA"/>
</dbReference>
<gene>
    <name evidence="1" type="ORF">PVE_R1G4287</name>
</gene>
<dbReference type="SUPFAM" id="SSF50249">
    <property type="entry name" value="Nucleic acid-binding proteins"/>
    <property type="match status" value="1"/>
</dbReference>
<evidence type="ECO:0000313" key="1">
    <source>
        <dbReference type="EMBL" id="SBW82169.1"/>
    </source>
</evidence>
<accession>A0A1D3K1G2</accession>
<sequence>MQLFTGRVKSYDQQTGLGSIALDSGGDDVLVDLCSSDGCLLSEGQKVQFWMIHRPAGIYACDIQLI</sequence>
<evidence type="ECO:0000313" key="2">
    <source>
        <dbReference type="Proteomes" id="UP000245431"/>
    </source>
</evidence>
<dbReference type="Gene3D" id="2.40.50.140">
    <property type="entry name" value="Nucleic acid-binding proteins"/>
    <property type="match status" value="1"/>
</dbReference>
<organism evidence="1 2">
    <name type="scientific">Pseudomonas veronii 1YdBTEX2</name>
    <dbReference type="NCBI Taxonomy" id="1295141"/>
    <lineage>
        <taxon>Bacteria</taxon>
        <taxon>Pseudomonadati</taxon>
        <taxon>Pseudomonadota</taxon>
        <taxon>Gammaproteobacteria</taxon>
        <taxon>Pseudomonadales</taxon>
        <taxon>Pseudomonadaceae</taxon>
        <taxon>Pseudomonas</taxon>
    </lineage>
</organism>